<dbReference type="Proteomes" id="UP000315364">
    <property type="component" value="Chromosome"/>
</dbReference>
<reference evidence="3 4" key="1">
    <citation type="submission" date="2019-07" db="EMBL/GenBank/DDBJ databases">
        <title>Full genome sequence of Devosia sp. Gsoil 520.</title>
        <authorList>
            <person name="Im W.-T."/>
        </authorList>
    </citation>
    <scope>NUCLEOTIDE SEQUENCE [LARGE SCALE GENOMIC DNA]</scope>
    <source>
        <strain evidence="3 4">Gsoil 520</strain>
    </source>
</reference>
<feature type="domain" description="CAF17 C-terminal" evidence="2">
    <location>
        <begin position="203"/>
        <end position="269"/>
    </location>
</feature>
<dbReference type="EMBL" id="CP042304">
    <property type="protein sequence ID" value="QDZ09461.1"/>
    <property type="molecule type" value="Genomic_DNA"/>
</dbReference>
<dbReference type="InterPro" id="IPR027266">
    <property type="entry name" value="TrmE/GcvT-like"/>
</dbReference>
<dbReference type="Gene3D" id="3.30.1360.120">
    <property type="entry name" value="Probable tRNA modification gtpase trme, domain 1"/>
    <property type="match status" value="1"/>
</dbReference>
<dbReference type="InterPro" id="IPR057460">
    <property type="entry name" value="CAF17_C"/>
</dbReference>
<sequence length="279" mass="30196">MTIHLRADRAVFRFSGPDAHKLLNDVVTGEIPTTGTGESEVAAAWALLSPQGKILAEGLAGHAEDAIWVDVHQSVADDFFKRMKMYRLRAQAVIDDLRETHRVGFAQDEEPPGIRHTDRMGPIDMGWRTIAPVEAAKGWVQDDTFYQSERIGVGIVHQGNDFPANDAFAHDIGLDILDGIDFVKGCYVGQEVVSRMKHRGTARRRPVIVSDIDAPAGSAVVAGSREAGTIGQVVDGRAVAIVRLDRITDSEAVTVGGKKVTVTLPAWATYAFGEAATEE</sequence>
<evidence type="ECO:0000313" key="4">
    <source>
        <dbReference type="Proteomes" id="UP000315364"/>
    </source>
</evidence>
<dbReference type="NCBIfam" id="TIGR03317">
    <property type="entry name" value="ygfZ_signature"/>
    <property type="match status" value="1"/>
</dbReference>
<dbReference type="KEGG" id="dea:FPZ08_01100"/>
<dbReference type="InterPro" id="IPR017703">
    <property type="entry name" value="YgfZ/GCV_T_CS"/>
</dbReference>
<dbReference type="Gene3D" id="2.40.30.160">
    <property type="match status" value="1"/>
</dbReference>
<protein>
    <submittedName>
        <fullName evidence="3">Folate-binding protein YgfZ</fullName>
    </submittedName>
</protein>
<dbReference type="SUPFAM" id="SSF103025">
    <property type="entry name" value="Folate-binding domain"/>
    <property type="match status" value="1"/>
</dbReference>
<dbReference type="Pfam" id="PF25455">
    <property type="entry name" value="Beta-barrel_CAF17_C"/>
    <property type="match status" value="1"/>
</dbReference>
<accession>A0A5B8LMM5</accession>
<keyword evidence="1" id="KW-0809">Transit peptide</keyword>
<dbReference type="RefSeq" id="WP_146288272.1">
    <property type="nucleotide sequence ID" value="NZ_CP042304.1"/>
</dbReference>
<dbReference type="GO" id="GO:0016226">
    <property type="term" value="P:iron-sulfur cluster assembly"/>
    <property type="evidence" value="ECO:0007669"/>
    <property type="project" value="TreeGrafter"/>
</dbReference>
<keyword evidence="4" id="KW-1185">Reference proteome</keyword>
<dbReference type="OrthoDB" id="9796287at2"/>
<evidence type="ECO:0000259" key="2">
    <source>
        <dbReference type="Pfam" id="PF25455"/>
    </source>
</evidence>
<name>A0A5B8LMM5_9HYPH</name>
<organism evidence="3 4">
    <name type="scientific">Devosia ginsengisoli</name>
    <dbReference type="NCBI Taxonomy" id="400770"/>
    <lineage>
        <taxon>Bacteria</taxon>
        <taxon>Pseudomonadati</taxon>
        <taxon>Pseudomonadota</taxon>
        <taxon>Alphaproteobacteria</taxon>
        <taxon>Hyphomicrobiales</taxon>
        <taxon>Devosiaceae</taxon>
        <taxon>Devosia</taxon>
    </lineage>
</organism>
<gene>
    <name evidence="3" type="ORF">FPZ08_01100</name>
</gene>
<evidence type="ECO:0000313" key="3">
    <source>
        <dbReference type="EMBL" id="QDZ09461.1"/>
    </source>
</evidence>
<dbReference type="InterPro" id="IPR045179">
    <property type="entry name" value="YgfZ/GcvT"/>
</dbReference>
<dbReference type="PIRSF" id="PIRSF006487">
    <property type="entry name" value="GcvT"/>
    <property type="match status" value="1"/>
</dbReference>
<evidence type="ECO:0000256" key="1">
    <source>
        <dbReference type="ARBA" id="ARBA00022946"/>
    </source>
</evidence>
<dbReference type="PANTHER" id="PTHR22602:SF0">
    <property type="entry name" value="TRANSFERASE CAF17, MITOCHONDRIAL-RELATED"/>
    <property type="match status" value="1"/>
</dbReference>
<dbReference type="AlphaFoldDB" id="A0A5B8LMM5"/>
<dbReference type="PANTHER" id="PTHR22602">
    <property type="entry name" value="TRANSFERASE CAF17, MITOCHONDRIAL-RELATED"/>
    <property type="match status" value="1"/>
</dbReference>
<proteinExistence type="predicted"/>